<dbReference type="FunCoup" id="A0A0D2WPD9">
    <property type="interactions" value="367"/>
</dbReference>
<dbReference type="FunFam" id="1.20.5.110:FF:000003">
    <property type="entry name" value="60S ribosomal protein L13"/>
    <property type="match status" value="1"/>
</dbReference>
<dbReference type="OMA" id="IQKNHFR"/>
<dbReference type="Pfam" id="PF01294">
    <property type="entry name" value="Ribosomal_L13e"/>
    <property type="match status" value="1"/>
</dbReference>
<sequence>MPRHNNVIANAHFHKDWQHLVRTWFDQPGQKKSRRQARTAKAVKVAPRPVDTLRPIVHAQTFRYHTKIRGGRGFTLEELKEAKINPKFAQTIGICVDHRRVNRSLESLQANVQRLKEYKSKLVLFPRKTKAPKKADSPAELTSKATQVALSAAVPVRQGPAHFKARAITAEDTKRSVYNILRVARADARMRGIREKKKREAAEEAKDKKPAKE</sequence>
<dbReference type="Gene3D" id="1.20.5.110">
    <property type="match status" value="1"/>
</dbReference>
<dbReference type="AlphaFoldDB" id="A0A0D2WPD9"/>
<dbReference type="STRING" id="595528.A0A0D2WPD9"/>
<comment type="similarity">
    <text evidence="1">Belongs to the eukaryotic ribosomal protein eL13 family.</text>
</comment>
<dbReference type="RefSeq" id="XP_004347856.1">
    <property type="nucleotide sequence ID" value="XM_004347806.2"/>
</dbReference>
<keyword evidence="2 5" id="KW-0689">Ribosomal protein</keyword>
<reference evidence="6" key="1">
    <citation type="submission" date="2011-02" db="EMBL/GenBank/DDBJ databases">
        <title>The Genome Sequence of Capsaspora owczarzaki ATCC 30864.</title>
        <authorList>
            <person name="Russ C."/>
            <person name="Cuomo C."/>
            <person name="Burger G."/>
            <person name="Gray M.W."/>
            <person name="Holland P.W.H."/>
            <person name="King N."/>
            <person name="Lang F.B.F."/>
            <person name="Roger A.J."/>
            <person name="Ruiz-Trillo I."/>
            <person name="Young S.K."/>
            <person name="Zeng Q."/>
            <person name="Gargeya S."/>
            <person name="Alvarado L."/>
            <person name="Berlin A."/>
            <person name="Chapman S.B."/>
            <person name="Chen Z."/>
            <person name="Freedman E."/>
            <person name="Gellesch M."/>
            <person name="Goldberg J."/>
            <person name="Griggs A."/>
            <person name="Gujja S."/>
            <person name="Heilman E."/>
            <person name="Heiman D."/>
            <person name="Howarth C."/>
            <person name="Mehta T."/>
            <person name="Neiman D."/>
            <person name="Pearson M."/>
            <person name="Roberts A."/>
            <person name="Saif S."/>
            <person name="Shea T."/>
            <person name="Shenoy N."/>
            <person name="Sisk P."/>
            <person name="Stolte C."/>
            <person name="Sykes S."/>
            <person name="White J."/>
            <person name="Yandava C."/>
            <person name="Haas B."/>
            <person name="Nusbaum C."/>
            <person name="Birren B."/>
        </authorList>
    </citation>
    <scope>NUCLEOTIDE SEQUENCE</scope>
    <source>
        <strain evidence="6">ATCC 30864</strain>
    </source>
</reference>
<evidence type="ECO:0000256" key="4">
    <source>
        <dbReference type="SAM" id="MobiDB-lite"/>
    </source>
</evidence>
<protein>
    <submittedName>
        <fullName evidence="5">Ribosomal protein L13</fullName>
    </submittedName>
</protein>
<name>A0A0D2WPD9_CAPO3</name>
<dbReference type="HAMAP" id="MF_00499">
    <property type="entry name" value="Ribosomal_eL13"/>
    <property type="match status" value="1"/>
</dbReference>
<gene>
    <name evidence="5" type="ORF">CAOG_004031</name>
</gene>
<evidence type="ECO:0000256" key="3">
    <source>
        <dbReference type="ARBA" id="ARBA00023274"/>
    </source>
</evidence>
<dbReference type="InParanoid" id="A0A0D2WPD9"/>
<dbReference type="OrthoDB" id="10264538at2759"/>
<proteinExistence type="inferred from homology"/>
<dbReference type="PANTHER" id="PTHR11722:SF0">
    <property type="entry name" value="LARGE RIBOSOMAL SUBUNIT PROTEIN EL13"/>
    <property type="match status" value="1"/>
</dbReference>
<evidence type="ECO:0000256" key="2">
    <source>
        <dbReference type="ARBA" id="ARBA00022980"/>
    </source>
</evidence>
<dbReference type="Proteomes" id="UP000008743">
    <property type="component" value="Unassembled WGS sequence"/>
</dbReference>
<feature type="region of interest" description="Disordered" evidence="4">
    <location>
        <begin position="191"/>
        <end position="213"/>
    </location>
</feature>
<dbReference type="eggNOG" id="KOG3295">
    <property type="taxonomic scope" value="Eukaryota"/>
</dbReference>
<dbReference type="GO" id="GO:0003723">
    <property type="term" value="F:RNA binding"/>
    <property type="evidence" value="ECO:0007669"/>
    <property type="project" value="TreeGrafter"/>
</dbReference>
<keyword evidence="6" id="KW-1185">Reference proteome</keyword>
<dbReference type="EMBL" id="KE346365">
    <property type="protein sequence ID" value="KJE93210.1"/>
    <property type="molecule type" value="Genomic_DNA"/>
</dbReference>
<dbReference type="PANTHER" id="PTHR11722">
    <property type="entry name" value="60S RIBOSOMAL PROTEIN L13"/>
    <property type="match status" value="1"/>
</dbReference>
<dbReference type="GO" id="GO:0006412">
    <property type="term" value="P:translation"/>
    <property type="evidence" value="ECO:0007669"/>
    <property type="project" value="InterPro"/>
</dbReference>
<organism evidence="5 6">
    <name type="scientific">Capsaspora owczarzaki (strain ATCC 30864)</name>
    <dbReference type="NCBI Taxonomy" id="595528"/>
    <lineage>
        <taxon>Eukaryota</taxon>
        <taxon>Filasterea</taxon>
        <taxon>Capsaspora</taxon>
    </lineage>
</organism>
<dbReference type="InterPro" id="IPR001380">
    <property type="entry name" value="Ribosomal_eL13"/>
</dbReference>
<dbReference type="GO" id="GO:0022625">
    <property type="term" value="C:cytosolic large ribosomal subunit"/>
    <property type="evidence" value="ECO:0007669"/>
    <property type="project" value="TreeGrafter"/>
</dbReference>
<evidence type="ECO:0000313" key="5">
    <source>
        <dbReference type="EMBL" id="KJE93210.1"/>
    </source>
</evidence>
<accession>A0A0D2WPD9</accession>
<keyword evidence="3" id="KW-0687">Ribonucleoprotein</keyword>
<dbReference type="PhylomeDB" id="A0A0D2WPD9"/>
<dbReference type="GO" id="GO:0003735">
    <property type="term" value="F:structural constituent of ribosome"/>
    <property type="evidence" value="ECO:0007669"/>
    <property type="project" value="InterPro"/>
</dbReference>
<evidence type="ECO:0000313" key="6">
    <source>
        <dbReference type="Proteomes" id="UP000008743"/>
    </source>
</evidence>
<evidence type="ECO:0000256" key="1">
    <source>
        <dbReference type="ARBA" id="ARBA00005640"/>
    </source>
</evidence>